<feature type="region of interest" description="Disordered" evidence="1">
    <location>
        <begin position="1"/>
        <end position="30"/>
    </location>
</feature>
<feature type="transmembrane region" description="Helical" evidence="2">
    <location>
        <begin position="318"/>
        <end position="336"/>
    </location>
</feature>
<feature type="transmembrane region" description="Helical" evidence="2">
    <location>
        <begin position="274"/>
        <end position="298"/>
    </location>
</feature>
<evidence type="ECO:0000313" key="4">
    <source>
        <dbReference type="Proteomes" id="UP000654471"/>
    </source>
</evidence>
<keyword evidence="2" id="KW-0812">Transmembrane</keyword>
<dbReference type="Pfam" id="PF09852">
    <property type="entry name" value="DUF2079"/>
    <property type="match status" value="1"/>
</dbReference>
<name>A0ABQ2V7V2_9ACTN</name>
<dbReference type="RefSeq" id="WP_229852435.1">
    <property type="nucleotide sequence ID" value="NZ_BMRP01000014.1"/>
</dbReference>
<protein>
    <recommendedName>
        <fullName evidence="5">DUF2079 domain-containing protein</fullName>
    </recommendedName>
</protein>
<feature type="compositionally biased region" description="Pro residues" evidence="1">
    <location>
        <begin position="1"/>
        <end position="16"/>
    </location>
</feature>
<dbReference type="Proteomes" id="UP000654471">
    <property type="component" value="Unassembled WGS sequence"/>
</dbReference>
<sequence length="471" mass="51280">MSSPAPSRPRPRPSADPVPRRGGDTHRRRPGRPHLLALLFFAAYTALSVTKHLQLRSTGYDLGIFEQAVRAYAELRAPVSELKGAGYNLLGDHFHPILATLAPLYRLFPTPLTLLTAQAALVALSVVPVTRLAIRTTTPRLGTAIGIAYGLSWGLQKAVAFDFHEVAFAVPLLAFCLESLALRRWRTAAAWTLPLVLVKEDLPLTVTAIGFYILLSGRRRLGTAVLAYGVLSGLLIVLVVIPAFNPDGHYDYLHTATQAAGDPLTRLLLPPQKLGTLLALLAPTAFLALRSPLILLALPTLAWRFWSTNPAYWGLDHHYSAVLMPIVLLAFADALGRLDRPGLVTRAVAVSVTASLLALPFLPLRDLAGPAWRPSPWADAAREVMAAVPDGAEIAAVNRLAPQLTSRARVYQFPQALDSGTKPEWLLISDPARGGPPDFPWESPRLREIPSSGYRLAMERSGIQLYRLADR</sequence>
<evidence type="ECO:0008006" key="5">
    <source>
        <dbReference type="Google" id="ProtNLM"/>
    </source>
</evidence>
<dbReference type="InterPro" id="IPR018650">
    <property type="entry name" value="STSV1_Orf64"/>
</dbReference>
<keyword evidence="2" id="KW-0472">Membrane</keyword>
<reference evidence="4" key="1">
    <citation type="journal article" date="2019" name="Int. J. Syst. Evol. Microbiol.">
        <title>The Global Catalogue of Microorganisms (GCM) 10K type strain sequencing project: providing services to taxonomists for standard genome sequencing and annotation.</title>
        <authorList>
            <consortium name="The Broad Institute Genomics Platform"/>
            <consortium name="The Broad Institute Genome Sequencing Center for Infectious Disease"/>
            <person name="Wu L."/>
            <person name="Ma J."/>
        </authorList>
    </citation>
    <scope>NUCLEOTIDE SEQUENCE [LARGE SCALE GENOMIC DNA]</scope>
    <source>
        <strain evidence="4">JCM 3399</strain>
    </source>
</reference>
<comment type="caution">
    <text evidence="3">The sequence shown here is derived from an EMBL/GenBank/DDBJ whole genome shotgun (WGS) entry which is preliminary data.</text>
</comment>
<evidence type="ECO:0000256" key="2">
    <source>
        <dbReference type="SAM" id="Phobius"/>
    </source>
</evidence>
<evidence type="ECO:0000256" key="1">
    <source>
        <dbReference type="SAM" id="MobiDB-lite"/>
    </source>
</evidence>
<accession>A0ABQ2V7V2</accession>
<evidence type="ECO:0000313" key="3">
    <source>
        <dbReference type="EMBL" id="GGU71571.1"/>
    </source>
</evidence>
<feature type="transmembrane region" description="Helical" evidence="2">
    <location>
        <begin position="343"/>
        <end position="362"/>
    </location>
</feature>
<feature type="transmembrane region" description="Helical" evidence="2">
    <location>
        <begin position="221"/>
        <end position="244"/>
    </location>
</feature>
<organism evidence="3 4">
    <name type="scientific">Streptomyces albospinus</name>
    <dbReference type="NCBI Taxonomy" id="285515"/>
    <lineage>
        <taxon>Bacteria</taxon>
        <taxon>Bacillati</taxon>
        <taxon>Actinomycetota</taxon>
        <taxon>Actinomycetes</taxon>
        <taxon>Kitasatosporales</taxon>
        <taxon>Streptomycetaceae</taxon>
        <taxon>Streptomyces</taxon>
    </lineage>
</organism>
<dbReference type="EMBL" id="BMRP01000014">
    <property type="protein sequence ID" value="GGU71571.1"/>
    <property type="molecule type" value="Genomic_DNA"/>
</dbReference>
<keyword evidence="4" id="KW-1185">Reference proteome</keyword>
<feature type="transmembrane region" description="Helical" evidence="2">
    <location>
        <begin position="112"/>
        <end position="134"/>
    </location>
</feature>
<feature type="transmembrane region" description="Helical" evidence="2">
    <location>
        <begin position="35"/>
        <end position="53"/>
    </location>
</feature>
<gene>
    <name evidence="3" type="ORF">GCM10010211_41570</name>
</gene>
<proteinExistence type="predicted"/>
<keyword evidence="2" id="KW-1133">Transmembrane helix</keyword>